<dbReference type="EMBL" id="RDFA01000004">
    <property type="protein sequence ID" value="RXK48616.1"/>
    <property type="molecule type" value="Genomic_DNA"/>
</dbReference>
<name>A0A498KZJ9_9EURY</name>
<keyword evidence="2" id="KW-1185">Reference proteome</keyword>
<dbReference type="RefSeq" id="WP_129069453.1">
    <property type="nucleotide sequence ID" value="NZ_RDFA01000004.1"/>
</dbReference>
<comment type="caution">
    <text evidence="1">The sequence shown here is derived from an EMBL/GenBank/DDBJ whole genome shotgun (WGS) entry which is preliminary data.</text>
</comment>
<evidence type="ECO:0000313" key="2">
    <source>
        <dbReference type="Proteomes" id="UP000289691"/>
    </source>
</evidence>
<dbReference type="OrthoDB" id="109251at2157"/>
<evidence type="ECO:0000313" key="1">
    <source>
        <dbReference type="EMBL" id="RXK48616.1"/>
    </source>
</evidence>
<protein>
    <submittedName>
        <fullName evidence="1">Uncharacterized protein</fullName>
    </submittedName>
</protein>
<dbReference type="AlphaFoldDB" id="A0A498KZJ9"/>
<sequence length="194" mass="21188">MESRTTAQSVGNRQRTLVLASSTDVAANDLCVDLLSSDGPERQRVLSLSYARRPMRIVDHWEAAHDALPASMAIVCPESHVDGEPPAGVHTTHVPTSDLTGASIAVSRYLDRWDGDGEPITVCLNSLTSLLQYADRDRVFRFLHTITSRCLAVDAAVHAHLDPVTQDDQTVATIATLFDAVVRREDEGGWTVQQ</sequence>
<proteinExistence type="predicted"/>
<reference evidence="1 2" key="1">
    <citation type="submission" date="2019-01" db="EMBL/GenBank/DDBJ databases">
        <title>Halorientalis sp. F13-25 a new haloarchaeum isolated from hypersaline water.</title>
        <authorList>
            <person name="Ana D.-V."/>
            <person name="Cristina S.-P."/>
            <person name="Antonio V."/>
        </authorList>
    </citation>
    <scope>NUCLEOTIDE SEQUENCE [LARGE SCALE GENOMIC DNA]</scope>
    <source>
        <strain evidence="1 2">F13-25</strain>
    </source>
</reference>
<dbReference type="InterPro" id="IPR055927">
    <property type="entry name" value="DUF7504"/>
</dbReference>
<dbReference type="Proteomes" id="UP000289691">
    <property type="component" value="Unassembled WGS sequence"/>
</dbReference>
<accession>A0A498KZJ9</accession>
<organism evidence="1 2">
    <name type="scientific">Halorientalis pallida</name>
    <dbReference type="NCBI Taxonomy" id="2479928"/>
    <lineage>
        <taxon>Archaea</taxon>
        <taxon>Methanobacteriati</taxon>
        <taxon>Methanobacteriota</taxon>
        <taxon>Stenosarchaea group</taxon>
        <taxon>Halobacteria</taxon>
        <taxon>Halobacteriales</taxon>
        <taxon>Haloarculaceae</taxon>
        <taxon>Halorientalis</taxon>
    </lineage>
</organism>
<gene>
    <name evidence="1" type="ORF">EAF64_13150</name>
</gene>
<dbReference type="Pfam" id="PF24336">
    <property type="entry name" value="DUF7504"/>
    <property type="match status" value="1"/>
</dbReference>